<organism evidence="2 3">
    <name type="scientific">Antribacter soli</name>
    <dbReference type="NCBI Taxonomy" id="2910976"/>
    <lineage>
        <taxon>Bacteria</taxon>
        <taxon>Bacillati</taxon>
        <taxon>Actinomycetota</taxon>
        <taxon>Actinomycetes</taxon>
        <taxon>Micrococcales</taxon>
        <taxon>Promicromonosporaceae</taxon>
        <taxon>Antribacter</taxon>
    </lineage>
</organism>
<sequence>MKQHRTRSRLSSLIVVAALVVAGSAVADIGTATKAVAATTQIDDSVVSGTNRFTYGSGWGTATGVGDLNQGTAHWSNTTGAVAT</sequence>
<evidence type="ECO:0000313" key="3">
    <source>
        <dbReference type="Proteomes" id="UP001165405"/>
    </source>
</evidence>
<keyword evidence="1" id="KW-0732">Signal</keyword>
<comment type="caution">
    <text evidence="2">The sequence shown here is derived from an EMBL/GenBank/DDBJ whole genome shotgun (WGS) entry which is preliminary data.</text>
</comment>
<evidence type="ECO:0000313" key="2">
    <source>
        <dbReference type="EMBL" id="MCF4122277.1"/>
    </source>
</evidence>
<dbReference type="AlphaFoldDB" id="A0AA41QHJ2"/>
<dbReference type="EMBL" id="JAKGSG010000040">
    <property type="protein sequence ID" value="MCF4122277.1"/>
    <property type="molecule type" value="Genomic_DNA"/>
</dbReference>
<proteinExistence type="predicted"/>
<dbReference type="RefSeq" id="WP_236090068.1">
    <property type="nucleotide sequence ID" value="NZ_JAKGSG010000040.1"/>
</dbReference>
<name>A0AA41QHJ2_9MICO</name>
<accession>A0AA41QHJ2</accession>
<dbReference type="Proteomes" id="UP001165405">
    <property type="component" value="Unassembled WGS sequence"/>
</dbReference>
<feature type="signal peptide" evidence="1">
    <location>
        <begin position="1"/>
        <end position="27"/>
    </location>
</feature>
<feature type="chain" id="PRO_5041337256" evidence="1">
    <location>
        <begin position="28"/>
        <end position="84"/>
    </location>
</feature>
<protein>
    <submittedName>
        <fullName evidence="2">Uncharacterized protein</fullName>
    </submittedName>
</protein>
<reference evidence="2" key="1">
    <citation type="submission" date="2022-01" db="EMBL/GenBank/DDBJ databases">
        <title>Antribacter sp. nov., isolated from Guizhou of China.</title>
        <authorList>
            <person name="Chengliang C."/>
            <person name="Ya Z."/>
        </authorList>
    </citation>
    <scope>NUCLEOTIDE SEQUENCE</scope>
    <source>
        <strain evidence="2">KLBMP 9083</strain>
    </source>
</reference>
<gene>
    <name evidence="2" type="ORF">L1785_14955</name>
</gene>
<evidence type="ECO:0000256" key="1">
    <source>
        <dbReference type="SAM" id="SignalP"/>
    </source>
</evidence>
<keyword evidence="3" id="KW-1185">Reference proteome</keyword>
<feature type="non-terminal residue" evidence="2">
    <location>
        <position position="84"/>
    </location>
</feature>